<dbReference type="SUPFAM" id="SSF48452">
    <property type="entry name" value="TPR-like"/>
    <property type="match status" value="1"/>
</dbReference>
<dbReference type="InterPro" id="IPR013105">
    <property type="entry name" value="TPR_2"/>
</dbReference>
<dbReference type="EMBL" id="LT882676">
    <property type="protein sequence ID" value="SMY19555.1"/>
    <property type="molecule type" value="Genomic_DNA"/>
</dbReference>
<protein>
    <recommendedName>
        <fullName evidence="7">J domain-containing protein</fullName>
    </recommendedName>
</protein>
<evidence type="ECO:0000313" key="9">
    <source>
        <dbReference type="Proteomes" id="UP000215453"/>
    </source>
</evidence>
<feature type="compositionally biased region" description="Low complexity" evidence="6">
    <location>
        <begin position="978"/>
        <end position="1001"/>
    </location>
</feature>
<dbReference type="InterPro" id="IPR019734">
    <property type="entry name" value="TPR_rpt"/>
</dbReference>
<dbReference type="Gene3D" id="1.10.287.110">
    <property type="entry name" value="DnaJ domain"/>
    <property type="match status" value="1"/>
</dbReference>
<feature type="repeat" description="TPR" evidence="5">
    <location>
        <begin position="1312"/>
        <end position="1345"/>
    </location>
</feature>
<name>A0A1Y6L5D4_ZYMTR</name>
<dbReference type="CDD" id="cd16691">
    <property type="entry name" value="mRING-H2-C3H3C2_Mio"/>
    <property type="match status" value="1"/>
</dbReference>
<dbReference type="PROSITE" id="PS50076">
    <property type="entry name" value="DNAJ_2"/>
    <property type="match status" value="1"/>
</dbReference>
<dbReference type="InterPro" id="IPR015943">
    <property type="entry name" value="WD40/YVTN_repeat-like_dom_sf"/>
</dbReference>
<dbReference type="Pfam" id="PF21719">
    <property type="entry name" value="MIOS_a-sol"/>
    <property type="match status" value="1"/>
</dbReference>
<organism evidence="8 9">
    <name type="scientific">Zymoseptoria tritici ST99CH_1A5</name>
    <dbReference type="NCBI Taxonomy" id="1276529"/>
    <lineage>
        <taxon>Eukaryota</taxon>
        <taxon>Fungi</taxon>
        <taxon>Dikarya</taxon>
        <taxon>Ascomycota</taxon>
        <taxon>Pezizomycotina</taxon>
        <taxon>Dothideomycetes</taxon>
        <taxon>Dothideomycetidae</taxon>
        <taxon>Mycosphaerellales</taxon>
        <taxon>Mycosphaerellaceae</taxon>
        <taxon>Zymoseptoria</taxon>
    </lineage>
</organism>
<proteinExistence type="inferred from homology"/>
<dbReference type="PANTHER" id="PTHR44200:SF1">
    <property type="entry name" value="DNAJ HOMOLOG SUBFAMILY C MEMBER 7"/>
    <property type="match status" value="1"/>
</dbReference>
<evidence type="ECO:0000256" key="1">
    <source>
        <dbReference type="ARBA" id="ARBA00009713"/>
    </source>
</evidence>
<dbReference type="InterPro" id="IPR036322">
    <property type="entry name" value="WD40_repeat_dom_sf"/>
</dbReference>
<feature type="compositionally biased region" description="Basic and acidic residues" evidence="6">
    <location>
        <begin position="1030"/>
        <end position="1049"/>
    </location>
</feature>
<feature type="compositionally biased region" description="Low complexity" evidence="6">
    <location>
        <begin position="1090"/>
        <end position="1099"/>
    </location>
</feature>
<dbReference type="PROSITE" id="PS50005">
    <property type="entry name" value="TPR"/>
    <property type="match status" value="5"/>
</dbReference>
<feature type="repeat" description="TPR" evidence="5">
    <location>
        <begin position="1161"/>
        <end position="1194"/>
    </location>
</feature>
<feature type="repeat" description="TPR" evidence="5">
    <location>
        <begin position="1396"/>
        <end position="1429"/>
    </location>
</feature>
<evidence type="ECO:0000256" key="5">
    <source>
        <dbReference type="PROSITE-ProRule" id="PRU00339"/>
    </source>
</evidence>
<keyword evidence="4" id="KW-0143">Chaperone</keyword>
<dbReference type="InterPro" id="IPR018253">
    <property type="entry name" value="DnaJ_domain_CS"/>
</dbReference>
<dbReference type="SUPFAM" id="SSF50978">
    <property type="entry name" value="WD40 repeat-like"/>
    <property type="match status" value="1"/>
</dbReference>
<dbReference type="CDD" id="cd06257">
    <property type="entry name" value="DnaJ"/>
    <property type="match status" value="1"/>
</dbReference>
<dbReference type="InterPro" id="IPR036869">
    <property type="entry name" value="J_dom_sf"/>
</dbReference>
<dbReference type="Pfam" id="PF14559">
    <property type="entry name" value="TPR_19"/>
    <property type="match status" value="1"/>
</dbReference>
<feature type="compositionally biased region" description="Pro residues" evidence="6">
    <location>
        <begin position="1107"/>
        <end position="1119"/>
    </location>
</feature>
<dbReference type="SMART" id="SM00028">
    <property type="entry name" value="TPR"/>
    <property type="match status" value="7"/>
</dbReference>
<evidence type="ECO:0000313" key="8">
    <source>
        <dbReference type="EMBL" id="SMY19555.1"/>
    </source>
</evidence>
<dbReference type="PROSITE" id="PS00636">
    <property type="entry name" value="DNAJ_1"/>
    <property type="match status" value="1"/>
</dbReference>
<evidence type="ECO:0000256" key="6">
    <source>
        <dbReference type="SAM" id="MobiDB-lite"/>
    </source>
</evidence>
<dbReference type="Gene3D" id="2.130.10.10">
    <property type="entry name" value="YVTN repeat-like/Quinoprotein amine dehydrogenase"/>
    <property type="match status" value="1"/>
</dbReference>
<dbReference type="Gene3D" id="1.25.40.10">
    <property type="entry name" value="Tetratricopeptide repeat domain"/>
    <property type="match status" value="1"/>
</dbReference>
<evidence type="ECO:0000259" key="7">
    <source>
        <dbReference type="PROSITE" id="PS50076"/>
    </source>
</evidence>
<feature type="domain" description="J" evidence="7">
    <location>
        <begin position="1484"/>
        <end position="1549"/>
    </location>
</feature>
<reference evidence="8 9" key="1">
    <citation type="submission" date="2016-10" db="EMBL/GenBank/DDBJ databases">
        <authorList>
            <person name="Varghese N."/>
        </authorList>
    </citation>
    <scope>NUCLEOTIDE SEQUENCE [LARGE SCALE GENOMIC DNA]</scope>
</reference>
<dbReference type="Proteomes" id="UP000215453">
    <property type="component" value="Chromosome 1"/>
</dbReference>
<accession>A0A1Y6L5D4</accession>
<dbReference type="SUPFAM" id="SSF46565">
    <property type="entry name" value="Chaperone J-domain"/>
    <property type="match status" value="1"/>
</dbReference>
<feature type="repeat" description="TPR" evidence="5">
    <location>
        <begin position="1358"/>
        <end position="1391"/>
    </location>
</feature>
<feature type="repeat" description="TPR" evidence="5">
    <location>
        <begin position="1127"/>
        <end position="1160"/>
    </location>
</feature>
<dbReference type="SMART" id="SM00271">
    <property type="entry name" value="DnaJ"/>
    <property type="match status" value="1"/>
</dbReference>
<dbReference type="FunFam" id="1.10.287.110:FF:000055">
    <property type="entry name" value="DnaJ subfamily C member 7"/>
    <property type="match status" value="1"/>
</dbReference>
<dbReference type="PRINTS" id="PR00625">
    <property type="entry name" value="JDOMAIN"/>
</dbReference>
<feature type="region of interest" description="Disordered" evidence="6">
    <location>
        <begin position="978"/>
        <end position="1123"/>
    </location>
</feature>
<dbReference type="InterPro" id="IPR011990">
    <property type="entry name" value="TPR-like_helical_dom_sf"/>
</dbReference>
<dbReference type="Pfam" id="PF00226">
    <property type="entry name" value="DnaJ"/>
    <property type="match status" value="1"/>
</dbReference>
<dbReference type="Pfam" id="PF17034">
    <property type="entry name" value="zinc_ribbon_16"/>
    <property type="match status" value="1"/>
</dbReference>
<dbReference type="FunFam" id="1.25.40.10:FF:000097">
    <property type="entry name" value="DnaJ homolog subfamily C member 7 homolog"/>
    <property type="match status" value="1"/>
</dbReference>
<dbReference type="InterPro" id="IPR031488">
    <property type="entry name" value="Zn_ribbon_mio"/>
</dbReference>
<keyword evidence="3 5" id="KW-0802">TPR repeat</keyword>
<gene>
    <name evidence="8" type="ORF">ZT1A5_G990</name>
</gene>
<dbReference type="Pfam" id="PF00515">
    <property type="entry name" value="TPR_1"/>
    <property type="match status" value="1"/>
</dbReference>
<evidence type="ECO:0000256" key="3">
    <source>
        <dbReference type="ARBA" id="ARBA00022803"/>
    </source>
</evidence>
<dbReference type="InterPro" id="IPR052758">
    <property type="entry name" value="SRC_co-chaperone"/>
</dbReference>
<dbReference type="Pfam" id="PF07719">
    <property type="entry name" value="TPR_2"/>
    <property type="match status" value="1"/>
</dbReference>
<evidence type="ECO:0000256" key="4">
    <source>
        <dbReference type="ARBA" id="ARBA00023186"/>
    </source>
</evidence>
<sequence>MEAAVRWSPHSVPGRERFLTVDVTDQSVTLNHIDRRGRRDVHYHTVARYGRLPNFGAFDWSKTDESIIALGLVSGSACLVKLHDNGQPSETVANFKLKQQRKCNSIALSSQNWLAVALDKTRSDVCLNIFDANIDPSSHDSIPIRRLCPAEVVSSVRFFPGQPQELVVAAQRSVIRLYDLRDGYFGSGSNAHVSTRNVNNIAIDPLDTNYFASAGSTGDPELSVWDKRWLVQSSGGSSNSGPVFDMKPAVDNAARTSIWSLRYSGQRRGRLGICSSRGELKVIDMAESRSSALQSSDYLPVNPHGGSAWTSNRYVSQTRSIEQPFVGTEDADPTSKLIAFDWVVGDSALDEQAVLALRPSRRVDVVCVPCSVPHAVITEGRHDLGVSFMDVAITDVTPTMAVVDAPILMAPQTAEDFGPWEHMVASTHTETVDRKVHCDPRSPLLSRVLAPSIIHRERCRKGYLFDCDKNSKIVAGDWALERLWEIVERFQEQAADGGMVAESLDLSYVGVAAINAENIGTNPRRKLSPSPAKVEEAISELVAARQLPSFDGVRTEHADHRQLCLEMCGWRYTTETLSEECQELVEKGLYYQAIVQAVLHERKHVALNILRSLIRNKIVPNIGLGPLLASDNINEEQREMCLWMAADTDDPALKALLTFLTTGTWRDVMKTNYLHLGYRVALGLKYLNDTELAGFIQSETARAVKNGDLEGLLLTGLGEQAMDLLQTYVSKTNDLQTAVLATAFTNPLYVDDARWDMWKETYFNQMQSWRAFSERAKFVIQHSQMSRNWEGQSVLPAPTGQLTLRCNHCQSSLSRHDGRSLADNTRGLNGPNASAGIICPKCGRHMPRCGICNLWLGTPDSSRRGEANELKKLGDLMAKFLTFCVSCQHGFHADHARSWFKKHSTCPVPDCQCLCTAKIFTSQGNLRERPVFHSAQCSHQQRRFAKQKVPYPQDLLPRFGTWYHQKGRVLRSMKSFFKKPASSSPHPTTTSTTPNPSSPSESQDKKKTKGLFVKEREKPKRPSKSPRNRRNSDDTHPLNRYEPGDDLRRHSTLSTMSTESPRDSLNGGVPVGSDPMETTPAPEAPGAFPTTNGTNGNHQTQEEEKPTPPPHGKTTPPPPREIRPEDAEAFKAAGNKFYKAGQYAKAIEEYTQAIEANWESSTYLSNRAAAYMAANRFPEALEDCKLADELEPNNAKILHRLAKVYTSLGRPKEALDVYNRIQPEATAKDKAPAVTMQKHLSQVEDSLQSGTSGSMAIFALDQAEKGLGSTVSPPRKWRLMRGEAYLKMGTVNSLGDAQNVAMSLLRANNADPEALVLRGRALYAQGENEKAIQHFRQAISCDPDFRDAVKYLRMVQKLDKMKEEGNGHFKAGRYQPAVDIYTSALEVDPTNKGTNSKILNNRAMCYTKLKQWQNAIGDCDKAIQLDPSYTKARKTRAKALGESGDWDEAVRAYKKIQEQSPEEPGIAKDVRNAELELKKSKRKDYYKILGVEKSATETEIKKAYRKLAVIHHPDKNPGDPDAENRFKDIQEAHETLIDAEKRERYDSGVDLMDPSEQFGGGGFGGGMGGMGGGVQIDPEMLFNMMGGGGGGGGGFRFAGGGGSPFGGGGRSPFG</sequence>
<dbReference type="InterPro" id="IPR001623">
    <property type="entry name" value="DnaJ_domain"/>
</dbReference>
<comment type="similarity">
    <text evidence="1">Belongs to the WD repeat mio family.</text>
</comment>
<keyword evidence="2" id="KW-0677">Repeat</keyword>
<evidence type="ECO:0000256" key="2">
    <source>
        <dbReference type="ARBA" id="ARBA00022737"/>
    </source>
</evidence>
<dbReference type="PANTHER" id="PTHR44200">
    <property type="entry name" value="DNAJ HOMOLOG SUBFAMILY C MEMBER 7"/>
    <property type="match status" value="1"/>
</dbReference>
<dbReference type="InterPro" id="IPR049092">
    <property type="entry name" value="MIOS_a-sol"/>
</dbReference>